<dbReference type="PANTHER" id="PTHR30250">
    <property type="entry name" value="PST FAMILY PREDICTED COLANIC ACID TRANSPORTER"/>
    <property type="match status" value="1"/>
</dbReference>
<comment type="similarity">
    <text evidence="2">Belongs to the polysaccharide synthase family.</text>
</comment>
<proteinExistence type="inferred from homology"/>
<feature type="transmembrane region" description="Helical" evidence="7">
    <location>
        <begin position="420"/>
        <end position="439"/>
    </location>
</feature>
<feature type="transmembrane region" description="Helical" evidence="7">
    <location>
        <begin position="155"/>
        <end position="174"/>
    </location>
</feature>
<keyword evidence="6 7" id="KW-0472">Membrane</keyword>
<keyword evidence="9" id="KW-1185">Reference proteome</keyword>
<evidence type="ECO:0000256" key="2">
    <source>
        <dbReference type="ARBA" id="ARBA00007430"/>
    </source>
</evidence>
<name>A0A917VNK5_9NOCA</name>
<evidence type="ECO:0000256" key="3">
    <source>
        <dbReference type="ARBA" id="ARBA00022475"/>
    </source>
</evidence>
<feature type="transmembrane region" description="Helical" evidence="7">
    <location>
        <begin position="236"/>
        <end position="256"/>
    </location>
</feature>
<dbReference type="PANTHER" id="PTHR30250:SF10">
    <property type="entry name" value="LIPOPOLYSACCHARIDE BIOSYNTHESIS PROTEIN WZXC"/>
    <property type="match status" value="1"/>
</dbReference>
<dbReference type="EMBL" id="BMMH01000002">
    <property type="protein sequence ID" value="GGL02079.1"/>
    <property type="molecule type" value="Genomic_DNA"/>
</dbReference>
<evidence type="ECO:0000313" key="9">
    <source>
        <dbReference type="Proteomes" id="UP000638263"/>
    </source>
</evidence>
<feature type="transmembrane region" description="Helical" evidence="7">
    <location>
        <begin position="180"/>
        <end position="196"/>
    </location>
</feature>
<feature type="transmembrane region" description="Helical" evidence="7">
    <location>
        <begin position="395"/>
        <end position="413"/>
    </location>
</feature>
<reference evidence="8" key="2">
    <citation type="submission" date="2020-09" db="EMBL/GenBank/DDBJ databases">
        <authorList>
            <person name="Sun Q."/>
            <person name="Zhou Y."/>
        </authorList>
    </citation>
    <scope>NUCLEOTIDE SEQUENCE</scope>
    <source>
        <strain evidence="8">CGMCC 4.3508</strain>
    </source>
</reference>
<evidence type="ECO:0000256" key="6">
    <source>
        <dbReference type="ARBA" id="ARBA00023136"/>
    </source>
</evidence>
<dbReference type="Pfam" id="PF01943">
    <property type="entry name" value="Polysacc_synt"/>
    <property type="match status" value="1"/>
</dbReference>
<dbReference type="AlphaFoldDB" id="A0A917VNK5"/>
<dbReference type="InterPro" id="IPR050833">
    <property type="entry name" value="Poly_Biosynth_Transport"/>
</dbReference>
<keyword evidence="5 7" id="KW-1133">Transmembrane helix</keyword>
<feature type="transmembrane region" description="Helical" evidence="7">
    <location>
        <begin position="349"/>
        <end position="375"/>
    </location>
</feature>
<feature type="transmembrane region" description="Helical" evidence="7">
    <location>
        <begin position="208"/>
        <end position="230"/>
    </location>
</feature>
<evidence type="ECO:0000256" key="5">
    <source>
        <dbReference type="ARBA" id="ARBA00022989"/>
    </source>
</evidence>
<evidence type="ECO:0000256" key="7">
    <source>
        <dbReference type="SAM" id="Phobius"/>
    </source>
</evidence>
<comment type="caution">
    <text evidence="8">The sequence shown here is derived from an EMBL/GenBank/DDBJ whole genome shotgun (WGS) entry which is preliminary data.</text>
</comment>
<evidence type="ECO:0000256" key="4">
    <source>
        <dbReference type="ARBA" id="ARBA00022692"/>
    </source>
</evidence>
<organism evidence="8 9">
    <name type="scientific">Nocardia jinanensis</name>
    <dbReference type="NCBI Taxonomy" id="382504"/>
    <lineage>
        <taxon>Bacteria</taxon>
        <taxon>Bacillati</taxon>
        <taxon>Actinomycetota</taxon>
        <taxon>Actinomycetes</taxon>
        <taxon>Mycobacteriales</taxon>
        <taxon>Nocardiaceae</taxon>
        <taxon>Nocardia</taxon>
    </lineage>
</organism>
<dbReference type="GO" id="GO:0005886">
    <property type="term" value="C:plasma membrane"/>
    <property type="evidence" value="ECO:0007669"/>
    <property type="project" value="UniProtKB-SubCell"/>
</dbReference>
<dbReference type="Proteomes" id="UP000638263">
    <property type="component" value="Unassembled WGS sequence"/>
</dbReference>
<keyword evidence="3" id="KW-1003">Cell membrane</keyword>
<dbReference type="InterPro" id="IPR002797">
    <property type="entry name" value="Polysacc_synth"/>
</dbReference>
<sequence length="490" mass="51969">MNPPDQHTIPIRIVHRHYPVSMDGLRVPDYDLPTEIIPAFADWPTEKLPVIKVVPLEEPGPRTGSTRVRELATVLRDIAYVSFGKYGQYLVTVATLPLIARLLGASGMGLLAIGMSAYFLGSLVVDLGITSYLAARVQESGTDRDVVNHTRGTYLAIRGGILGVLAVALVTSVTAGAPDYLGMVLLGLFVGGFWSMSEDWVLIGQGRFGASTLYQSIARVGYLVLLLTLLPRFPTAAMAMLCLLGSSVISLALTWWDTWRAFGAPGRPRGAWKLIRAALPVVTGRLLVTSYGQGAAAVYGAVLNAASLGLYSASDRLVRAVQSLLDPIGFALLPRMAKRGGDERFWPDALRALGLCVAAACVATAALWLAAPLVIGLVFGDEFSGAAGVLRLEALILPATTVTSFVTTAILPVRQDTVGVLIGSATGTVVAGCALLLTLRTHSVWTLAAGIVAAEFAVAIWYLARMRALIVRERAAGSPLPADAQRRGTR</sequence>
<evidence type="ECO:0000256" key="1">
    <source>
        <dbReference type="ARBA" id="ARBA00004651"/>
    </source>
</evidence>
<protein>
    <submittedName>
        <fullName evidence="8">O-antigen transporter, MOP superfamily protein</fullName>
    </submittedName>
</protein>
<accession>A0A917VNK5</accession>
<comment type="subcellular location">
    <subcellularLocation>
        <location evidence="1">Cell membrane</location>
        <topology evidence="1">Multi-pass membrane protein</topology>
    </subcellularLocation>
</comment>
<dbReference type="RefSeq" id="WP_229718656.1">
    <property type="nucleotide sequence ID" value="NZ_BMMH01000002.1"/>
</dbReference>
<feature type="transmembrane region" description="Helical" evidence="7">
    <location>
        <begin position="445"/>
        <end position="464"/>
    </location>
</feature>
<keyword evidence="4 7" id="KW-0812">Transmembrane</keyword>
<gene>
    <name evidence="8" type="ORF">GCM10011588_16060</name>
</gene>
<evidence type="ECO:0000313" key="8">
    <source>
        <dbReference type="EMBL" id="GGL02079.1"/>
    </source>
</evidence>
<reference evidence="8" key="1">
    <citation type="journal article" date="2014" name="Int. J. Syst. Evol. Microbiol.">
        <title>Complete genome sequence of Corynebacterium casei LMG S-19264T (=DSM 44701T), isolated from a smear-ripened cheese.</title>
        <authorList>
            <consortium name="US DOE Joint Genome Institute (JGI-PGF)"/>
            <person name="Walter F."/>
            <person name="Albersmeier A."/>
            <person name="Kalinowski J."/>
            <person name="Ruckert C."/>
        </authorList>
    </citation>
    <scope>NUCLEOTIDE SEQUENCE</scope>
    <source>
        <strain evidence="8">CGMCC 4.3508</strain>
    </source>
</reference>
<feature type="transmembrane region" description="Helical" evidence="7">
    <location>
        <begin position="110"/>
        <end position="134"/>
    </location>
</feature>